<dbReference type="AlphaFoldDB" id="A0A543GCV2"/>
<dbReference type="InterPro" id="IPR050367">
    <property type="entry name" value="APC_superfamily"/>
</dbReference>
<keyword evidence="3 6" id="KW-0812">Transmembrane</keyword>
<dbReference type="OrthoDB" id="3758043at2"/>
<evidence type="ECO:0000256" key="6">
    <source>
        <dbReference type="SAM" id="Phobius"/>
    </source>
</evidence>
<keyword evidence="8" id="KW-1185">Reference proteome</keyword>
<dbReference type="PANTHER" id="PTHR42770">
    <property type="entry name" value="AMINO ACID TRANSPORTER-RELATED"/>
    <property type="match status" value="1"/>
</dbReference>
<dbReference type="EMBL" id="VFPH01000001">
    <property type="protein sequence ID" value="TQM43896.1"/>
    <property type="molecule type" value="Genomic_DNA"/>
</dbReference>
<evidence type="ECO:0000256" key="1">
    <source>
        <dbReference type="ARBA" id="ARBA00004651"/>
    </source>
</evidence>
<evidence type="ECO:0000313" key="8">
    <source>
        <dbReference type="Proteomes" id="UP000319818"/>
    </source>
</evidence>
<dbReference type="GO" id="GO:0022857">
    <property type="term" value="F:transmembrane transporter activity"/>
    <property type="evidence" value="ECO:0007669"/>
    <property type="project" value="InterPro"/>
</dbReference>
<evidence type="ECO:0000256" key="3">
    <source>
        <dbReference type="ARBA" id="ARBA00022692"/>
    </source>
</evidence>
<evidence type="ECO:0000256" key="2">
    <source>
        <dbReference type="ARBA" id="ARBA00022475"/>
    </source>
</evidence>
<gene>
    <name evidence="7" type="ORF">FB388_1251</name>
</gene>
<dbReference type="PIRSF" id="PIRSF006060">
    <property type="entry name" value="AA_transporter"/>
    <property type="match status" value="1"/>
</dbReference>
<accession>A0A543GCV2</accession>
<keyword evidence="4 6" id="KW-1133">Transmembrane helix</keyword>
<feature type="transmembrane region" description="Helical" evidence="6">
    <location>
        <begin position="20"/>
        <end position="37"/>
    </location>
</feature>
<feature type="transmembrane region" description="Helical" evidence="6">
    <location>
        <begin position="436"/>
        <end position="459"/>
    </location>
</feature>
<protein>
    <submittedName>
        <fullName evidence="7">Amino acid/polyamine/organocation transporter (APC superfamily)</fullName>
    </submittedName>
</protein>
<reference evidence="7 8" key="1">
    <citation type="submission" date="2019-06" db="EMBL/GenBank/DDBJ databases">
        <title>Sequencing the genomes of 1000 actinobacteria strains.</title>
        <authorList>
            <person name="Klenk H.-P."/>
        </authorList>
    </citation>
    <scope>NUCLEOTIDE SEQUENCE [LARGE SCALE GENOMIC DNA]</scope>
    <source>
        <strain evidence="7 8">DSM 45511</strain>
    </source>
</reference>
<evidence type="ECO:0000256" key="5">
    <source>
        <dbReference type="ARBA" id="ARBA00023136"/>
    </source>
</evidence>
<proteinExistence type="predicted"/>
<dbReference type="GO" id="GO:0005886">
    <property type="term" value="C:plasma membrane"/>
    <property type="evidence" value="ECO:0007669"/>
    <property type="project" value="UniProtKB-SubCell"/>
</dbReference>
<feature type="transmembrane region" description="Helical" evidence="6">
    <location>
        <begin position="203"/>
        <end position="224"/>
    </location>
</feature>
<dbReference type="RefSeq" id="WP_142098086.1">
    <property type="nucleotide sequence ID" value="NZ_VFPH01000001.1"/>
</dbReference>
<dbReference type="Pfam" id="PF13520">
    <property type="entry name" value="AA_permease_2"/>
    <property type="match status" value="1"/>
</dbReference>
<feature type="transmembrane region" description="Helical" evidence="6">
    <location>
        <begin position="299"/>
        <end position="327"/>
    </location>
</feature>
<comment type="caution">
    <text evidence="7">The sequence shown here is derived from an EMBL/GenBank/DDBJ whole genome shotgun (WGS) entry which is preliminary data.</text>
</comment>
<feature type="transmembrane region" description="Helical" evidence="6">
    <location>
        <begin position="348"/>
        <end position="369"/>
    </location>
</feature>
<keyword evidence="2" id="KW-1003">Cell membrane</keyword>
<feature type="transmembrane region" description="Helical" evidence="6">
    <location>
        <begin position="125"/>
        <end position="146"/>
    </location>
</feature>
<comment type="subcellular location">
    <subcellularLocation>
        <location evidence="1">Cell membrane</location>
        <topology evidence="1">Multi-pass membrane protein</topology>
    </subcellularLocation>
</comment>
<dbReference type="Gene3D" id="1.20.1740.10">
    <property type="entry name" value="Amino acid/polyamine transporter I"/>
    <property type="match status" value="1"/>
</dbReference>
<feature type="transmembrane region" description="Helical" evidence="6">
    <location>
        <begin position="408"/>
        <end position="430"/>
    </location>
</feature>
<organism evidence="7 8">
    <name type="scientific">Pseudonocardia cypriaca</name>
    <dbReference type="NCBI Taxonomy" id="882449"/>
    <lineage>
        <taxon>Bacteria</taxon>
        <taxon>Bacillati</taxon>
        <taxon>Actinomycetota</taxon>
        <taxon>Actinomycetes</taxon>
        <taxon>Pseudonocardiales</taxon>
        <taxon>Pseudonocardiaceae</taxon>
        <taxon>Pseudonocardia</taxon>
    </lineage>
</organism>
<name>A0A543GCV2_9PSEU</name>
<sequence>MSERVVGPQDSGLEKTLGTWSIFVAGVGLVVAASTLVSDFVGYFTIGLAFLVALVIGFLINLFLGLSCAELSTTYPKAGALYEYGARAVPWRGASVVAGLFLAFAFYGMFGIVGALEIAAGSFGLQALFGATGALAPWIIAMTVLATLPNLVHVRTMAIIEAVVLVGMLAIRWFFGVAGWAGFSNTGAWSAGNWVGEIGVFEWSAVAGALALAYWSFVGIEFVAPLAEETRNPRRNLPAGIVLGLLAILATSAFMGTGVGGTRPLAEWEESAMGPAGCDGSCPQLVVGEAMFGGWGHGLMALATAAATYTSMVIVLAAMPRILYGIARDGNFFGARLSRVFAYLHPRFRTPWVAVFVTAVAYSVVAIFFNDVVTLIYAGSYAWVIIYILWHLLVVVSRFTDPDVARPFRLPLAVPIIGALGTVFALYFAFQGAHSTYGLPALAIFAGAMVAALVSYALARARQPVRASDEQGDVTKR</sequence>
<dbReference type="PANTHER" id="PTHR42770:SF12">
    <property type="entry name" value="AMINO ACID TRANSPORTER"/>
    <property type="match status" value="1"/>
</dbReference>
<feature type="transmembrane region" description="Helical" evidence="6">
    <location>
        <begin position="236"/>
        <end position="255"/>
    </location>
</feature>
<feature type="transmembrane region" description="Helical" evidence="6">
    <location>
        <begin position="158"/>
        <end position="183"/>
    </location>
</feature>
<dbReference type="Proteomes" id="UP000319818">
    <property type="component" value="Unassembled WGS sequence"/>
</dbReference>
<keyword evidence="5 6" id="KW-0472">Membrane</keyword>
<evidence type="ECO:0000313" key="7">
    <source>
        <dbReference type="EMBL" id="TQM43896.1"/>
    </source>
</evidence>
<evidence type="ECO:0000256" key="4">
    <source>
        <dbReference type="ARBA" id="ARBA00022989"/>
    </source>
</evidence>
<feature type="transmembrane region" description="Helical" evidence="6">
    <location>
        <begin position="375"/>
        <end position="396"/>
    </location>
</feature>
<feature type="transmembrane region" description="Helical" evidence="6">
    <location>
        <begin position="43"/>
        <end position="64"/>
    </location>
</feature>
<dbReference type="InterPro" id="IPR002293">
    <property type="entry name" value="AA/rel_permease1"/>
</dbReference>
<feature type="transmembrane region" description="Helical" evidence="6">
    <location>
        <begin position="96"/>
        <end position="119"/>
    </location>
</feature>